<evidence type="ECO:0000313" key="3">
    <source>
        <dbReference type="Proteomes" id="UP000589373"/>
    </source>
</evidence>
<feature type="domain" description="Carbohydrate kinase FGGY N-terminal" evidence="1">
    <location>
        <begin position="5"/>
        <end position="45"/>
    </location>
</feature>
<protein>
    <recommendedName>
        <fullName evidence="1">Carbohydrate kinase FGGY N-terminal domain-containing protein</fullName>
    </recommendedName>
</protein>
<dbReference type="AlphaFoldDB" id="A0A847D1Z3"/>
<dbReference type="Proteomes" id="UP000589373">
    <property type="component" value="Unassembled WGS sequence"/>
</dbReference>
<feature type="non-terminal residue" evidence="2">
    <location>
        <position position="45"/>
    </location>
</feature>
<dbReference type="GO" id="GO:0005975">
    <property type="term" value="P:carbohydrate metabolic process"/>
    <property type="evidence" value="ECO:0007669"/>
    <property type="project" value="InterPro"/>
</dbReference>
<dbReference type="Gene3D" id="3.30.420.40">
    <property type="match status" value="1"/>
</dbReference>
<evidence type="ECO:0000313" key="2">
    <source>
        <dbReference type="EMBL" id="NLD30849.1"/>
    </source>
</evidence>
<proteinExistence type="predicted"/>
<dbReference type="GO" id="GO:0016301">
    <property type="term" value="F:kinase activity"/>
    <property type="evidence" value="ECO:0007669"/>
    <property type="project" value="InterPro"/>
</dbReference>
<organism evidence="2 3">
    <name type="scientific">Trichococcus flocculiformis</name>
    <dbReference type="NCBI Taxonomy" id="82803"/>
    <lineage>
        <taxon>Bacteria</taxon>
        <taxon>Bacillati</taxon>
        <taxon>Bacillota</taxon>
        <taxon>Bacilli</taxon>
        <taxon>Lactobacillales</taxon>
        <taxon>Carnobacteriaceae</taxon>
        <taxon>Trichococcus</taxon>
    </lineage>
</organism>
<evidence type="ECO:0000259" key="1">
    <source>
        <dbReference type="Pfam" id="PF00370"/>
    </source>
</evidence>
<reference evidence="2 3" key="1">
    <citation type="journal article" date="2020" name="Biotechnol. Biofuels">
        <title>New insights from the biogas microbiome by comprehensive genome-resolved metagenomics of nearly 1600 species originating from multiple anaerobic digesters.</title>
        <authorList>
            <person name="Campanaro S."/>
            <person name="Treu L."/>
            <person name="Rodriguez-R L.M."/>
            <person name="Kovalovszki A."/>
            <person name="Ziels R.M."/>
            <person name="Maus I."/>
            <person name="Zhu X."/>
            <person name="Kougias P.G."/>
            <person name="Basile A."/>
            <person name="Luo G."/>
            <person name="Schluter A."/>
            <person name="Konstantinidis K.T."/>
            <person name="Angelidaki I."/>
        </authorList>
    </citation>
    <scope>NUCLEOTIDE SEQUENCE [LARGE SCALE GENOMIC DNA]</scope>
    <source>
        <strain evidence="2">AS07pgkLD_105</strain>
    </source>
</reference>
<dbReference type="EMBL" id="JAAZCD010000027">
    <property type="protein sequence ID" value="NLD30849.1"/>
    <property type="molecule type" value="Genomic_DNA"/>
</dbReference>
<dbReference type="SUPFAM" id="SSF53067">
    <property type="entry name" value="Actin-like ATPase domain"/>
    <property type="match status" value="1"/>
</dbReference>
<sequence length="45" mass="5234">MEKKYIMSIDQGTTSTRAIIWDKKGTIISASQRELLQYYPEPGWV</sequence>
<name>A0A847D1Z3_9LACT</name>
<dbReference type="InterPro" id="IPR018484">
    <property type="entry name" value="FGGY_N"/>
</dbReference>
<dbReference type="RefSeq" id="WP_276641485.1">
    <property type="nucleotide sequence ID" value="NZ_JAAZCD010000027.1"/>
</dbReference>
<dbReference type="InterPro" id="IPR043129">
    <property type="entry name" value="ATPase_NBD"/>
</dbReference>
<comment type="caution">
    <text evidence="2">The sequence shown here is derived from an EMBL/GenBank/DDBJ whole genome shotgun (WGS) entry which is preliminary data.</text>
</comment>
<gene>
    <name evidence="2" type="ORF">GX662_01115</name>
</gene>
<accession>A0A847D1Z3</accession>
<dbReference type="Pfam" id="PF00370">
    <property type="entry name" value="FGGY_N"/>
    <property type="match status" value="1"/>
</dbReference>